<protein>
    <recommendedName>
        <fullName evidence="5">ATP-dependent DNA helicase II subunit 2</fullName>
        <ecNumber evidence="4">3.6.4.12</ecNumber>
    </recommendedName>
    <alternativeName>
        <fullName evidence="17">ATP-dependent DNA helicase II subunit Ku80</fullName>
    </alternativeName>
</protein>
<dbReference type="Gene3D" id="1.25.40.240">
    <property type="entry name" value="Ku, C-terminal domain"/>
    <property type="match status" value="1"/>
</dbReference>
<dbReference type="GO" id="GO:0042162">
    <property type="term" value="F:telomeric DNA binding"/>
    <property type="evidence" value="ECO:0007669"/>
    <property type="project" value="InterPro"/>
</dbReference>
<keyword evidence="21" id="KW-1185">Reference proteome</keyword>
<dbReference type="Gene3D" id="2.40.290.10">
    <property type="match status" value="1"/>
</dbReference>
<keyword evidence="16" id="KW-0539">Nucleus</keyword>
<dbReference type="SMART" id="SM00559">
    <property type="entry name" value="Ku78"/>
    <property type="match status" value="1"/>
</dbReference>
<dbReference type="STRING" id="930990.A0A067MQ57"/>
<keyword evidence="14" id="KW-0233">DNA recombination</keyword>
<evidence type="ECO:0000256" key="16">
    <source>
        <dbReference type="ARBA" id="ARBA00023242"/>
    </source>
</evidence>
<evidence type="ECO:0000256" key="4">
    <source>
        <dbReference type="ARBA" id="ARBA00012551"/>
    </source>
</evidence>
<evidence type="ECO:0000256" key="6">
    <source>
        <dbReference type="ARBA" id="ARBA00022454"/>
    </source>
</evidence>
<dbReference type="AlphaFoldDB" id="A0A067MQ57"/>
<dbReference type="Proteomes" id="UP000027195">
    <property type="component" value="Unassembled WGS sequence"/>
</dbReference>
<dbReference type="InterPro" id="IPR005161">
    <property type="entry name" value="Ku_N"/>
</dbReference>
<dbReference type="SUPFAM" id="SSF53300">
    <property type="entry name" value="vWA-like"/>
    <property type="match status" value="1"/>
</dbReference>
<keyword evidence="8" id="KW-0227">DNA damage</keyword>
<keyword evidence="11" id="KW-0067">ATP-binding</keyword>
<dbReference type="FunFam" id="1.10.1600.10:FF:000002">
    <property type="entry name" value="X-ray repair cross-complementing protein 5"/>
    <property type="match status" value="1"/>
</dbReference>
<dbReference type="CDD" id="cd00873">
    <property type="entry name" value="KU80"/>
    <property type="match status" value="1"/>
</dbReference>
<dbReference type="GO" id="GO:0000781">
    <property type="term" value="C:chromosome, telomeric region"/>
    <property type="evidence" value="ECO:0007669"/>
    <property type="project" value="UniProtKB-SubCell"/>
</dbReference>
<dbReference type="PROSITE" id="PS50234">
    <property type="entry name" value="VWFA"/>
    <property type="match status" value="1"/>
</dbReference>
<dbReference type="InterPro" id="IPR006164">
    <property type="entry name" value="DNA_bd_Ku70/Ku80"/>
</dbReference>
<dbReference type="EC" id="3.6.4.12" evidence="4"/>
<name>A0A067MQ57_BOTB1</name>
<dbReference type="InterPro" id="IPR036494">
    <property type="entry name" value="Ku_C_sf"/>
</dbReference>
<dbReference type="PANTHER" id="PTHR12604:SF4">
    <property type="entry name" value="X-RAY REPAIR CROSS-COMPLEMENTING PROTEIN 5"/>
    <property type="match status" value="1"/>
</dbReference>
<evidence type="ECO:0000256" key="5">
    <source>
        <dbReference type="ARBA" id="ARBA00021792"/>
    </source>
</evidence>
<feature type="compositionally biased region" description="Acidic residues" evidence="18">
    <location>
        <begin position="646"/>
        <end position="656"/>
    </location>
</feature>
<keyword evidence="13" id="KW-0238">DNA-binding</keyword>
<feature type="compositionally biased region" description="Low complexity" evidence="18">
    <location>
        <begin position="633"/>
        <end position="643"/>
    </location>
</feature>
<organism evidence="20 21">
    <name type="scientific">Botryobasidium botryosum (strain FD-172 SS1)</name>
    <dbReference type="NCBI Taxonomy" id="930990"/>
    <lineage>
        <taxon>Eukaryota</taxon>
        <taxon>Fungi</taxon>
        <taxon>Dikarya</taxon>
        <taxon>Basidiomycota</taxon>
        <taxon>Agaricomycotina</taxon>
        <taxon>Agaricomycetes</taxon>
        <taxon>Cantharellales</taxon>
        <taxon>Botryobasidiaceae</taxon>
        <taxon>Botryobasidium</taxon>
    </lineage>
</organism>
<dbReference type="GO" id="GO:0006303">
    <property type="term" value="P:double-strand break repair via nonhomologous end joining"/>
    <property type="evidence" value="ECO:0007669"/>
    <property type="project" value="InterPro"/>
</dbReference>
<evidence type="ECO:0000313" key="21">
    <source>
        <dbReference type="Proteomes" id="UP000027195"/>
    </source>
</evidence>
<reference evidence="21" key="1">
    <citation type="journal article" date="2014" name="Proc. Natl. Acad. Sci. U.S.A.">
        <title>Extensive sampling of basidiomycete genomes demonstrates inadequacy of the white-rot/brown-rot paradigm for wood decay fungi.</title>
        <authorList>
            <person name="Riley R."/>
            <person name="Salamov A.A."/>
            <person name="Brown D.W."/>
            <person name="Nagy L.G."/>
            <person name="Floudas D."/>
            <person name="Held B.W."/>
            <person name="Levasseur A."/>
            <person name="Lombard V."/>
            <person name="Morin E."/>
            <person name="Otillar R."/>
            <person name="Lindquist E.A."/>
            <person name="Sun H."/>
            <person name="LaButti K.M."/>
            <person name="Schmutz J."/>
            <person name="Jabbour D."/>
            <person name="Luo H."/>
            <person name="Baker S.E."/>
            <person name="Pisabarro A.G."/>
            <person name="Walton J.D."/>
            <person name="Blanchette R.A."/>
            <person name="Henrissat B."/>
            <person name="Martin F."/>
            <person name="Cullen D."/>
            <person name="Hibbett D.S."/>
            <person name="Grigoriev I.V."/>
        </authorList>
    </citation>
    <scope>NUCLEOTIDE SEQUENCE [LARGE SCALE GENOMIC DNA]</scope>
    <source>
        <strain evidence="21">FD-172 SS1</strain>
    </source>
</reference>
<dbReference type="InterPro" id="IPR016194">
    <property type="entry name" value="SPOC-like_C_dom_sf"/>
</dbReference>
<evidence type="ECO:0000256" key="17">
    <source>
        <dbReference type="ARBA" id="ARBA00031847"/>
    </source>
</evidence>
<evidence type="ECO:0000256" key="3">
    <source>
        <dbReference type="ARBA" id="ARBA00007726"/>
    </source>
</evidence>
<sequence>MPERAGYTVTMFVIDVNSSMGQTRAVEALGPNGEPYTKEITHLEWALQFVMMKVQEMIFNGRKTDKCGVILYGTPGTKNILNDEHANEYPNVTEFIPIIQPTPSTLSKIASIRASEDSTTSGDSIDGIIVAIQTQGQFLGTKKTWTRKMVVVTDGETPMELDDWEATTQKMNELEIGTAIIGVDFDDEDSGFVEENKSRTKQINEKFFRNEFVPSLNRGIIGTCAAALQDCNLPEPKFTKSVLMQTVLRIGDTEGRPEDSIEISVKTSKCTALVRPVSLKKFGRREGIQADVETEGGMTMVNANAVVPLTRRTEYLIERGEEGGDEDGDEDEEKEKIYEKVEKEQLVKAFKYGATWVPSEEDAWEKLHTVKGIDVLQFFDASKWHREYSIGEVQFIFADPNSARAQVSLSSIVQAMYIKGAYAIVRWVSGDGRDVKMGVVAPRTEEGLDYLVSVQMPFAEDVRKYTFPSLDNLKNRLGETLTKHPNIPTDDMMSAMDAFVDSMDLTHAGDKDEEGNRLPWFTPLDSFNPAVHRVKQALFHGAITSDIAKNPLPPPHPELTKYFEPPSKVLRRSKKALEQCKQVFGARQAPPKVATKRKKVDLDATEGTDDEFSLSDLMGAGPGPSKVPKNSASQSQSGPQSQPEAMDVDSGTEDEDYVKIDMTSVPKSVKAESPKVSKISKKTPTPPPQAASPMEIDPPAQSGKLIGNAFPLKDFNKNVNAANMAQGLDELGIMIVEIVRDSFSTQRFQEAIDCMKAMRKAALEDEDGVEQWNEFLRNLKTTCRSKAFKNGDFWDHIKKVGRTLSLISEKEGAVSDISEAAAVKFMKD</sequence>
<evidence type="ECO:0000313" key="20">
    <source>
        <dbReference type="EMBL" id="KDQ17714.1"/>
    </source>
</evidence>
<dbReference type="SUPFAM" id="SSF100939">
    <property type="entry name" value="SPOC domain-like"/>
    <property type="match status" value="1"/>
</dbReference>
<dbReference type="GO" id="GO:0003684">
    <property type="term" value="F:damaged DNA binding"/>
    <property type="evidence" value="ECO:0007669"/>
    <property type="project" value="InterPro"/>
</dbReference>
<keyword evidence="9" id="KW-0378">Hydrolase</keyword>
<evidence type="ECO:0000256" key="18">
    <source>
        <dbReference type="SAM" id="MobiDB-lite"/>
    </source>
</evidence>
<keyword evidence="15" id="KW-0234">DNA repair</keyword>
<evidence type="ECO:0000256" key="8">
    <source>
        <dbReference type="ARBA" id="ARBA00022763"/>
    </source>
</evidence>
<dbReference type="Gene3D" id="3.40.50.410">
    <property type="entry name" value="von Willebrand factor, type A domain"/>
    <property type="match status" value="1"/>
</dbReference>
<evidence type="ECO:0000256" key="1">
    <source>
        <dbReference type="ARBA" id="ARBA00004123"/>
    </source>
</evidence>
<dbReference type="HOGENOM" id="CLU_010975_1_1_1"/>
<gene>
    <name evidence="20" type="ORF">BOTBODRAFT_155793</name>
</gene>
<evidence type="ECO:0000256" key="12">
    <source>
        <dbReference type="ARBA" id="ARBA00022895"/>
    </source>
</evidence>
<feature type="region of interest" description="Disordered" evidence="18">
    <location>
        <begin position="588"/>
        <end position="705"/>
    </location>
</feature>
<dbReference type="GO" id="GO:0016787">
    <property type="term" value="F:hydrolase activity"/>
    <property type="evidence" value="ECO:0007669"/>
    <property type="project" value="UniProtKB-KW"/>
</dbReference>
<keyword evidence="10" id="KW-0347">Helicase</keyword>
<dbReference type="GO" id="GO:0006310">
    <property type="term" value="P:DNA recombination"/>
    <property type="evidence" value="ECO:0007669"/>
    <property type="project" value="UniProtKB-KW"/>
</dbReference>
<dbReference type="Pfam" id="PF03731">
    <property type="entry name" value="Ku_N"/>
    <property type="match status" value="1"/>
</dbReference>
<evidence type="ECO:0000256" key="15">
    <source>
        <dbReference type="ARBA" id="ARBA00023204"/>
    </source>
</evidence>
<accession>A0A067MQ57</accession>
<evidence type="ECO:0000256" key="9">
    <source>
        <dbReference type="ARBA" id="ARBA00022801"/>
    </source>
</evidence>
<comment type="similarity">
    <text evidence="3">Belongs to the ku80 family.</text>
</comment>
<dbReference type="InterPro" id="IPR024193">
    <property type="entry name" value="Ku80"/>
</dbReference>
<evidence type="ECO:0000256" key="13">
    <source>
        <dbReference type="ARBA" id="ARBA00023125"/>
    </source>
</evidence>
<dbReference type="Gene3D" id="1.10.1600.10">
    <property type="match status" value="1"/>
</dbReference>
<dbReference type="PANTHER" id="PTHR12604">
    <property type="entry name" value="KU AUTOANTIGEN DNA HELICASE"/>
    <property type="match status" value="1"/>
</dbReference>
<dbReference type="SUPFAM" id="SSF101420">
    <property type="entry name" value="C-terminal domain of Ku80"/>
    <property type="match status" value="1"/>
</dbReference>
<evidence type="ECO:0000256" key="7">
    <source>
        <dbReference type="ARBA" id="ARBA00022741"/>
    </source>
</evidence>
<evidence type="ECO:0000256" key="10">
    <source>
        <dbReference type="ARBA" id="ARBA00022806"/>
    </source>
</evidence>
<keyword evidence="6" id="KW-0158">Chromosome</keyword>
<feature type="domain" description="VWFA" evidence="19">
    <location>
        <begin position="9"/>
        <end position="224"/>
    </location>
</feature>
<evidence type="ECO:0000259" key="19">
    <source>
        <dbReference type="PROSITE" id="PS50234"/>
    </source>
</evidence>
<dbReference type="GO" id="GO:0003678">
    <property type="term" value="F:DNA helicase activity"/>
    <property type="evidence" value="ECO:0007669"/>
    <property type="project" value="UniProtKB-EC"/>
</dbReference>
<dbReference type="GO" id="GO:0043564">
    <property type="term" value="C:Ku70:Ku80 complex"/>
    <property type="evidence" value="ECO:0007669"/>
    <property type="project" value="InterPro"/>
</dbReference>
<keyword evidence="7" id="KW-0547">Nucleotide-binding</keyword>
<dbReference type="Pfam" id="PF08785">
    <property type="entry name" value="Ku_PK_bind"/>
    <property type="match status" value="1"/>
</dbReference>
<dbReference type="InterPro" id="IPR014893">
    <property type="entry name" value="Ku_PK_bind"/>
</dbReference>
<comment type="subcellular location">
    <subcellularLocation>
        <location evidence="2">Chromosome</location>
        <location evidence="2">Telomere</location>
    </subcellularLocation>
    <subcellularLocation>
        <location evidence="1">Nucleus</location>
    </subcellularLocation>
</comment>
<evidence type="ECO:0000256" key="11">
    <source>
        <dbReference type="ARBA" id="ARBA00022840"/>
    </source>
</evidence>
<evidence type="ECO:0000256" key="2">
    <source>
        <dbReference type="ARBA" id="ARBA00004574"/>
    </source>
</evidence>
<dbReference type="InterPro" id="IPR002035">
    <property type="entry name" value="VWF_A"/>
</dbReference>
<dbReference type="GO" id="GO:0005524">
    <property type="term" value="F:ATP binding"/>
    <property type="evidence" value="ECO:0007669"/>
    <property type="project" value="UniProtKB-KW"/>
</dbReference>
<keyword evidence="12" id="KW-0779">Telomere</keyword>
<proteinExistence type="inferred from homology"/>
<dbReference type="GO" id="GO:0003690">
    <property type="term" value="F:double-stranded DNA binding"/>
    <property type="evidence" value="ECO:0007669"/>
    <property type="project" value="TreeGrafter"/>
</dbReference>
<dbReference type="InterPro" id="IPR036465">
    <property type="entry name" value="vWFA_dom_sf"/>
</dbReference>
<feature type="compositionally biased region" description="Acidic residues" evidence="18">
    <location>
        <begin position="603"/>
        <end position="613"/>
    </location>
</feature>
<dbReference type="GO" id="GO:0000723">
    <property type="term" value="P:telomere maintenance"/>
    <property type="evidence" value="ECO:0007669"/>
    <property type="project" value="InterPro"/>
</dbReference>
<evidence type="ECO:0000256" key="14">
    <source>
        <dbReference type="ARBA" id="ARBA00023172"/>
    </source>
</evidence>
<dbReference type="FunCoup" id="A0A067MQ57">
    <property type="interactions" value="448"/>
</dbReference>
<dbReference type="Pfam" id="PF02735">
    <property type="entry name" value="Ku"/>
    <property type="match status" value="1"/>
</dbReference>
<dbReference type="OrthoDB" id="30826at2759"/>
<dbReference type="EMBL" id="KL198023">
    <property type="protein sequence ID" value="KDQ17714.1"/>
    <property type="molecule type" value="Genomic_DNA"/>
</dbReference>
<dbReference type="InParanoid" id="A0A067MQ57"/>